<name>A0A518IF78_9PLAN</name>
<keyword evidence="1" id="KW-0812">Transmembrane</keyword>
<proteinExistence type="predicted"/>
<accession>A0A518IF78</accession>
<protein>
    <submittedName>
        <fullName evidence="2">Uncharacterized protein</fullName>
    </submittedName>
</protein>
<keyword evidence="1" id="KW-1133">Transmembrane helix</keyword>
<dbReference type="Proteomes" id="UP000318313">
    <property type="component" value="Chromosome"/>
</dbReference>
<keyword evidence="3" id="KW-1185">Reference proteome</keyword>
<dbReference type="KEGG" id="gfm:Enr17x_38100"/>
<evidence type="ECO:0000256" key="1">
    <source>
        <dbReference type="SAM" id="Phobius"/>
    </source>
</evidence>
<dbReference type="EMBL" id="CP037452">
    <property type="protein sequence ID" value="QDV51752.1"/>
    <property type="molecule type" value="Genomic_DNA"/>
</dbReference>
<evidence type="ECO:0000313" key="3">
    <source>
        <dbReference type="Proteomes" id="UP000318313"/>
    </source>
</evidence>
<gene>
    <name evidence="2" type="ORF">Enr17x_38100</name>
</gene>
<dbReference type="AlphaFoldDB" id="A0A518IF78"/>
<reference evidence="2 3" key="1">
    <citation type="submission" date="2019-03" db="EMBL/GenBank/DDBJ databases">
        <title>Deep-cultivation of Planctomycetes and their phenomic and genomic characterization uncovers novel biology.</title>
        <authorList>
            <person name="Wiegand S."/>
            <person name="Jogler M."/>
            <person name="Boedeker C."/>
            <person name="Pinto D."/>
            <person name="Vollmers J."/>
            <person name="Rivas-Marin E."/>
            <person name="Kohn T."/>
            <person name="Peeters S.H."/>
            <person name="Heuer A."/>
            <person name="Rast P."/>
            <person name="Oberbeckmann S."/>
            <person name="Bunk B."/>
            <person name="Jeske O."/>
            <person name="Meyerdierks A."/>
            <person name="Storesund J.E."/>
            <person name="Kallscheuer N."/>
            <person name="Luecker S."/>
            <person name="Lage O.M."/>
            <person name="Pohl T."/>
            <person name="Merkel B.J."/>
            <person name="Hornburger P."/>
            <person name="Mueller R.-W."/>
            <person name="Bruemmer F."/>
            <person name="Labrenz M."/>
            <person name="Spormann A.M."/>
            <person name="Op den Camp H."/>
            <person name="Overmann J."/>
            <person name="Amann R."/>
            <person name="Jetten M.S.M."/>
            <person name="Mascher T."/>
            <person name="Medema M.H."/>
            <person name="Devos D.P."/>
            <person name="Kaster A.-K."/>
            <person name="Ovreas L."/>
            <person name="Rohde M."/>
            <person name="Galperin M.Y."/>
            <person name="Jogler C."/>
        </authorList>
    </citation>
    <scope>NUCLEOTIDE SEQUENCE [LARGE SCALE GENOMIC DNA]</scope>
    <source>
        <strain evidence="2 3">Enr17</strain>
    </source>
</reference>
<keyword evidence="1" id="KW-0472">Membrane</keyword>
<organism evidence="2 3">
    <name type="scientific">Gimesia fumaroli</name>
    <dbReference type="NCBI Taxonomy" id="2527976"/>
    <lineage>
        <taxon>Bacteria</taxon>
        <taxon>Pseudomonadati</taxon>
        <taxon>Planctomycetota</taxon>
        <taxon>Planctomycetia</taxon>
        <taxon>Planctomycetales</taxon>
        <taxon>Planctomycetaceae</taxon>
        <taxon>Gimesia</taxon>
    </lineage>
</organism>
<evidence type="ECO:0000313" key="2">
    <source>
        <dbReference type="EMBL" id="QDV51752.1"/>
    </source>
</evidence>
<feature type="transmembrane region" description="Helical" evidence="1">
    <location>
        <begin position="16"/>
        <end position="35"/>
    </location>
</feature>
<sequence length="138" mass="15357">MQPGSDVERISPRTNAIAIISFTCISVILGTFGVIDFQTTHSISRIENLGGSVRYDTGWGATVCEWVYLDDTDATDTDLKYVRYLWPRIGVSLRNTEVTDDGLPLSEIDLTGTKVTPAGIKELRQSLPYTHCQIKYEP</sequence>